<reference evidence="1" key="1">
    <citation type="journal article" date="2014" name="Int. J. Syst. Evol. Microbiol.">
        <title>Complete genome sequence of Corynebacterium casei LMG S-19264T (=DSM 44701T), isolated from a smear-ripened cheese.</title>
        <authorList>
            <consortium name="US DOE Joint Genome Institute (JGI-PGF)"/>
            <person name="Walter F."/>
            <person name="Albersmeier A."/>
            <person name="Kalinowski J."/>
            <person name="Ruckert C."/>
        </authorList>
    </citation>
    <scope>NUCLEOTIDE SEQUENCE</scope>
    <source>
        <strain evidence="1">CGMCC 1.12214</strain>
    </source>
</reference>
<dbReference type="InterPro" id="IPR010319">
    <property type="entry name" value="Transglutaminase-like_Cys_pept"/>
</dbReference>
<reference evidence="1" key="2">
    <citation type="submission" date="2020-09" db="EMBL/GenBank/DDBJ databases">
        <authorList>
            <person name="Sun Q."/>
            <person name="Zhou Y."/>
        </authorList>
    </citation>
    <scope>NUCLEOTIDE SEQUENCE</scope>
    <source>
        <strain evidence="1">CGMCC 1.12214</strain>
    </source>
</reference>
<dbReference type="Gene3D" id="3.10.620.30">
    <property type="match status" value="1"/>
</dbReference>
<accession>A0A917I8J0</accession>
<evidence type="ECO:0000313" key="2">
    <source>
        <dbReference type="Proteomes" id="UP000603912"/>
    </source>
</evidence>
<keyword evidence="2" id="KW-1185">Reference proteome</keyword>
<dbReference type="AlphaFoldDB" id="A0A917I8J0"/>
<proteinExistence type="predicted"/>
<comment type="caution">
    <text evidence="1">The sequence shown here is derived from an EMBL/GenBank/DDBJ whole genome shotgun (WGS) entry which is preliminary data.</text>
</comment>
<dbReference type="PANTHER" id="PTHR39327:SF1">
    <property type="entry name" value="BLR5470 PROTEIN"/>
    <property type="match status" value="1"/>
</dbReference>
<dbReference type="EMBL" id="BMES01000002">
    <property type="protein sequence ID" value="GGH25849.1"/>
    <property type="molecule type" value="Genomic_DNA"/>
</dbReference>
<evidence type="ECO:0000313" key="1">
    <source>
        <dbReference type="EMBL" id="GGH25849.1"/>
    </source>
</evidence>
<dbReference type="Pfam" id="PF06035">
    <property type="entry name" value="Peptidase_C93"/>
    <property type="match status" value="1"/>
</dbReference>
<name>A0A917I8J0_9HYPH</name>
<dbReference type="PANTHER" id="PTHR39327">
    <property type="match status" value="1"/>
</dbReference>
<dbReference type="RefSeq" id="WP_188518829.1">
    <property type="nucleotide sequence ID" value="NZ_BMES01000002.1"/>
</dbReference>
<dbReference type="Proteomes" id="UP000603912">
    <property type="component" value="Unassembled WGS sequence"/>
</dbReference>
<protein>
    <submittedName>
        <fullName evidence="1">Transglutaminase</fullName>
    </submittedName>
</protein>
<gene>
    <name evidence="1" type="ORF">GCM10007036_33230</name>
</gene>
<organism evidence="1 2">
    <name type="scientific">Alsobacter metallidurans</name>
    <dbReference type="NCBI Taxonomy" id="340221"/>
    <lineage>
        <taxon>Bacteria</taxon>
        <taxon>Pseudomonadati</taxon>
        <taxon>Pseudomonadota</taxon>
        <taxon>Alphaproteobacteria</taxon>
        <taxon>Hyphomicrobiales</taxon>
        <taxon>Alsobacteraceae</taxon>
        <taxon>Alsobacter</taxon>
    </lineage>
</organism>
<sequence>MRLLGGVLSGLFGLGLIASVGAQASNPIRAIPAAVSPTPVLEDVKPPIGWIDFCPTHADDCEGPVLPPKKITLNAATWGELVRVNQQVNSDIEQVEDITLYGVSEKWTYPDAGKGDCEDIALLKRRILMREGMPRQALLMTVVRDETGAGHAILTVVTDRGDFVLDSKTSRVMGWEATGYGFIKRQSQEHPNQWVKLGEPAPSGLIVAGH</sequence>